<dbReference type="AlphaFoldDB" id="A0AAV2ZP78"/>
<keyword evidence="2" id="KW-0964">Secreted</keyword>
<feature type="signal peptide" evidence="3">
    <location>
        <begin position="1"/>
        <end position="21"/>
    </location>
</feature>
<dbReference type="Pfam" id="PF00021">
    <property type="entry name" value="UPAR_LY6"/>
    <property type="match status" value="2"/>
</dbReference>
<dbReference type="PANTHER" id="PTHR20914:SF25">
    <property type="entry name" value="PHOSPHOLIPASE A2 INHIBITOR AND LY6_PLAUR DOMAIN-CONTAINING PROTEIN"/>
    <property type="match status" value="1"/>
</dbReference>
<sequence length="225" mass="24176">MESPLLLFTCILSALVATGFSLSCSECSSEDVKSCKGTVVQCPSDSDVCVAINEISVYGNQERNLYRRFCGSRALCNLKESLTGADATVLIGSSCCFTNNCVPSLPMVPQTKSEKNGVICKECQGFDDKPCISSNARECTGDENQCVSLTTRSSMLLVNKDSTDSSLKSLSGCGTQRLCNLTEVNIKIGGEEEHIQFSCLQGSGNIPHSLFLLIFAPMFLVKIFG</sequence>
<accession>A0AAV2ZP78</accession>
<evidence type="ECO:0000256" key="3">
    <source>
        <dbReference type="SAM" id="SignalP"/>
    </source>
</evidence>
<dbReference type="Proteomes" id="UP001181693">
    <property type="component" value="Unassembled WGS sequence"/>
</dbReference>
<keyword evidence="3" id="KW-0732">Signal</keyword>
<dbReference type="InterPro" id="IPR045860">
    <property type="entry name" value="Snake_toxin-like_sf"/>
</dbReference>
<evidence type="ECO:0000313" key="5">
    <source>
        <dbReference type="EMBL" id="DBA15783.1"/>
    </source>
</evidence>
<evidence type="ECO:0000313" key="6">
    <source>
        <dbReference type="Proteomes" id="UP001181693"/>
    </source>
</evidence>
<gene>
    <name evidence="5" type="ORF">GDO54_003247</name>
</gene>
<reference evidence="5" key="1">
    <citation type="thesis" date="2020" institute="ProQuest LLC" country="789 East Eisenhower Parkway, Ann Arbor, MI, USA">
        <title>Comparative Genomics and Chromosome Evolution.</title>
        <authorList>
            <person name="Mudd A.B."/>
        </authorList>
    </citation>
    <scope>NUCLEOTIDE SEQUENCE</scope>
    <source>
        <strain evidence="5">1538</strain>
        <tissue evidence="5">Blood</tissue>
    </source>
</reference>
<comment type="caution">
    <text evidence="5">The sequence shown here is derived from an EMBL/GenBank/DDBJ whole genome shotgun (WGS) entry which is preliminary data.</text>
</comment>
<feature type="domain" description="UPAR/Ly6" evidence="4">
    <location>
        <begin position="117"/>
        <end position="201"/>
    </location>
</feature>
<evidence type="ECO:0000256" key="1">
    <source>
        <dbReference type="ARBA" id="ARBA00004613"/>
    </source>
</evidence>
<dbReference type="PANTHER" id="PTHR20914">
    <property type="entry name" value="LY6/PLAUR DOMAIN-CONTAINING PROTEIN 8"/>
    <property type="match status" value="1"/>
</dbReference>
<organism evidence="5 6">
    <name type="scientific">Pyxicephalus adspersus</name>
    <name type="common">African bullfrog</name>
    <dbReference type="NCBI Taxonomy" id="30357"/>
    <lineage>
        <taxon>Eukaryota</taxon>
        <taxon>Metazoa</taxon>
        <taxon>Chordata</taxon>
        <taxon>Craniata</taxon>
        <taxon>Vertebrata</taxon>
        <taxon>Euteleostomi</taxon>
        <taxon>Amphibia</taxon>
        <taxon>Batrachia</taxon>
        <taxon>Anura</taxon>
        <taxon>Neobatrachia</taxon>
        <taxon>Ranoidea</taxon>
        <taxon>Pyxicephalidae</taxon>
        <taxon>Pyxicephalinae</taxon>
        <taxon>Pyxicephalus</taxon>
    </lineage>
</organism>
<proteinExistence type="predicted"/>
<keyword evidence="6" id="KW-1185">Reference proteome</keyword>
<dbReference type="GO" id="GO:0005576">
    <property type="term" value="C:extracellular region"/>
    <property type="evidence" value="ECO:0007669"/>
    <property type="project" value="UniProtKB-SubCell"/>
</dbReference>
<dbReference type="Gene3D" id="2.10.60.10">
    <property type="entry name" value="CD59"/>
    <property type="match status" value="2"/>
</dbReference>
<dbReference type="EMBL" id="DYDO01000011">
    <property type="protein sequence ID" value="DBA15783.1"/>
    <property type="molecule type" value="Genomic_DNA"/>
</dbReference>
<dbReference type="SUPFAM" id="SSF57302">
    <property type="entry name" value="Snake toxin-like"/>
    <property type="match status" value="2"/>
</dbReference>
<name>A0AAV2ZP78_PYXAD</name>
<comment type="subcellular location">
    <subcellularLocation>
        <location evidence="1">Secreted</location>
    </subcellularLocation>
</comment>
<protein>
    <recommendedName>
        <fullName evidence="4">UPAR/Ly6 domain-containing protein</fullName>
    </recommendedName>
</protein>
<evidence type="ECO:0000256" key="2">
    <source>
        <dbReference type="ARBA" id="ARBA00022525"/>
    </source>
</evidence>
<dbReference type="InterPro" id="IPR016054">
    <property type="entry name" value="LY6_UPA_recep-like"/>
</dbReference>
<feature type="domain" description="UPAR/Ly6" evidence="4">
    <location>
        <begin position="21"/>
        <end position="101"/>
    </location>
</feature>
<feature type="chain" id="PRO_5043808365" description="UPAR/Ly6 domain-containing protein" evidence="3">
    <location>
        <begin position="22"/>
        <end position="225"/>
    </location>
</feature>
<dbReference type="InterPro" id="IPR050918">
    <property type="entry name" value="CNF-like_PLA2_Inhibitor"/>
</dbReference>
<evidence type="ECO:0000259" key="4">
    <source>
        <dbReference type="Pfam" id="PF00021"/>
    </source>
</evidence>